<organism evidence="1">
    <name type="scientific">Amphimedon queenslandica</name>
    <name type="common">Sponge</name>
    <dbReference type="NCBI Taxonomy" id="400682"/>
    <lineage>
        <taxon>Eukaryota</taxon>
        <taxon>Metazoa</taxon>
        <taxon>Porifera</taxon>
        <taxon>Demospongiae</taxon>
        <taxon>Heteroscleromorpha</taxon>
        <taxon>Haplosclerida</taxon>
        <taxon>Niphatidae</taxon>
        <taxon>Amphimedon</taxon>
    </lineage>
</organism>
<dbReference type="InParanoid" id="A0A1X7SEX3"/>
<evidence type="ECO:0000313" key="1">
    <source>
        <dbReference type="EnsemblMetazoa" id="Aqu2.1.00604_001"/>
    </source>
</evidence>
<protein>
    <submittedName>
        <fullName evidence="1">Uncharacterized protein</fullName>
    </submittedName>
</protein>
<accession>A0A1X7SEX3</accession>
<dbReference type="AlphaFoldDB" id="A0A1X7SEX3"/>
<sequence length="66" mass="7302">MAVLFLGVDKALGVTPPVTERVFTFLLGRNIIKKTRGPKRQMRTARALICTVKAMTAVWLITSDAK</sequence>
<dbReference type="EnsemblMetazoa" id="Aqu2.1.00604_001">
    <property type="protein sequence ID" value="Aqu2.1.00604_001"/>
    <property type="gene ID" value="Aqu2.1.00604"/>
</dbReference>
<reference evidence="1" key="1">
    <citation type="submission" date="2017-05" db="UniProtKB">
        <authorList>
            <consortium name="EnsemblMetazoa"/>
        </authorList>
    </citation>
    <scope>IDENTIFICATION</scope>
</reference>
<proteinExistence type="predicted"/>
<name>A0A1X7SEX3_AMPQE</name>